<dbReference type="PANTHER" id="PTHR30602">
    <property type="entry name" value="AMINO-ACID ACETYLTRANSFERASE"/>
    <property type="match status" value="1"/>
</dbReference>
<evidence type="ECO:0000256" key="2">
    <source>
        <dbReference type="ARBA" id="ARBA00023315"/>
    </source>
</evidence>
<evidence type="ECO:0000259" key="3">
    <source>
        <dbReference type="PROSITE" id="PS51186"/>
    </source>
</evidence>
<proteinExistence type="predicted"/>
<reference evidence="4 5" key="1">
    <citation type="journal article" date="2018" name="Plant J.">
        <title>Genome sequences of Chlorella sorokiniana UTEX 1602 and Micractinium conductrix SAG 241.80: implications to maltose excretion by a green alga.</title>
        <authorList>
            <person name="Arriola M.B."/>
            <person name="Velmurugan N."/>
            <person name="Zhang Y."/>
            <person name="Plunkett M.H."/>
            <person name="Hondzo H."/>
            <person name="Barney B.M."/>
        </authorList>
    </citation>
    <scope>NUCLEOTIDE SEQUENCE [LARGE SCALE GENOMIC DNA]</scope>
    <source>
        <strain evidence="4 5">SAG 241.80</strain>
    </source>
</reference>
<feature type="domain" description="N-acetyltransferase" evidence="3">
    <location>
        <begin position="125"/>
        <end position="285"/>
    </location>
</feature>
<name>A0A2P6UZ47_9CHLO</name>
<dbReference type="Pfam" id="PF13508">
    <property type="entry name" value="Acetyltransf_7"/>
    <property type="match status" value="1"/>
</dbReference>
<organism evidence="4 5">
    <name type="scientific">Micractinium conductrix</name>
    <dbReference type="NCBI Taxonomy" id="554055"/>
    <lineage>
        <taxon>Eukaryota</taxon>
        <taxon>Viridiplantae</taxon>
        <taxon>Chlorophyta</taxon>
        <taxon>core chlorophytes</taxon>
        <taxon>Trebouxiophyceae</taxon>
        <taxon>Chlorellales</taxon>
        <taxon>Chlorellaceae</taxon>
        <taxon>Chlorella clade</taxon>
        <taxon>Micractinium</taxon>
    </lineage>
</organism>
<dbReference type="OrthoDB" id="438291at2759"/>
<dbReference type="InterPro" id="IPR016181">
    <property type="entry name" value="Acyl_CoA_acyltransferase"/>
</dbReference>
<protein>
    <submittedName>
        <fullName evidence="4">Amino-acid N-acetyltransferase</fullName>
    </submittedName>
</protein>
<dbReference type="GO" id="GO:0006526">
    <property type="term" value="P:L-arginine biosynthetic process"/>
    <property type="evidence" value="ECO:0007669"/>
    <property type="project" value="InterPro"/>
</dbReference>
<evidence type="ECO:0000256" key="1">
    <source>
        <dbReference type="ARBA" id="ARBA00022679"/>
    </source>
</evidence>
<dbReference type="EMBL" id="LHPF02000112">
    <property type="protein sequence ID" value="PSC67103.1"/>
    <property type="molecule type" value="Genomic_DNA"/>
</dbReference>
<dbReference type="PANTHER" id="PTHR30602:SF12">
    <property type="entry name" value="AMINO-ACID ACETYLTRANSFERASE NAGS1, CHLOROPLASTIC-RELATED"/>
    <property type="match status" value="1"/>
</dbReference>
<accession>A0A2P6UZ47</accession>
<keyword evidence="5" id="KW-1185">Reference proteome</keyword>
<sequence length="301" mass="30953">VATHAAVELQADKLLLLTGADVRELELPHYLPLDDAEAMITASVCGGDRGCIMSSLDALGHADAAAAAASMLSSGTVAGGGSDGGAAGSSSGGNGTAAARAALLLEMYTRDGTPGVCMIAADLYEGIRTAEGRDVGGLQQILGMLAAEGFGLPFALDDIPLRLQDITVIEREGKVLGAAAITDLGEADDGVRVAELGAFVVHPSYRRAGFGDSLLDYELRQKGFRRAAIVAGEGSYEWFAQRDFSRVGPAAHSALLPAWRGEELRGAAAAVPHLAPAQLYVKPIVELDASVAAQPGKRIGF</sequence>
<gene>
    <name evidence="4" type="ORF">C2E20_9214</name>
</gene>
<dbReference type="GO" id="GO:0005737">
    <property type="term" value="C:cytoplasm"/>
    <property type="evidence" value="ECO:0007669"/>
    <property type="project" value="InterPro"/>
</dbReference>
<evidence type="ECO:0000313" key="4">
    <source>
        <dbReference type="EMBL" id="PSC67103.1"/>
    </source>
</evidence>
<keyword evidence="2" id="KW-0012">Acyltransferase</keyword>
<dbReference type="AlphaFoldDB" id="A0A2P6UZ47"/>
<dbReference type="GO" id="GO:0004042">
    <property type="term" value="F:L-glutamate N-acetyltransferase activity"/>
    <property type="evidence" value="ECO:0007669"/>
    <property type="project" value="InterPro"/>
</dbReference>
<feature type="non-terminal residue" evidence="4">
    <location>
        <position position="1"/>
    </location>
</feature>
<dbReference type="InterPro" id="IPR000182">
    <property type="entry name" value="GNAT_dom"/>
</dbReference>
<dbReference type="SUPFAM" id="SSF55729">
    <property type="entry name" value="Acyl-CoA N-acyltransferases (Nat)"/>
    <property type="match status" value="1"/>
</dbReference>
<dbReference type="STRING" id="554055.A0A2P6UZ47"/>
<dbReference type="InterPro" id="IPR010167">
    <property type="entry name" value="NH2A_AcTrfase"/>
</dbReference>
<dbReference type="Gene3D" id="3.40.630.30">
    <property type="match status" value="1"/>
</dbReference>
<comment type="caution">
    <text evidence="4">The sequence shown here is derived from an EMBL/GenBank/DDBJ whole genome shotgun (WGS) entry which is preliminary data.</text>
</comment>
<dbReference type="PROSITE" id="PS51186">
    <property type="entry name" value="GNAT"/>
    <property type="match status" value="1"/>
</dbReference>
<evidence type="ECO:0000313" key="5">
    <source>
        <dbReference type="Proteomes" id="UP000239649"/>
    </source>
</evidence>
<dbReference type="CDD" id="cd04301">
    <property type="entry name" value="NAT_SF"/>
    <property type="match status" value="1"/>
</dbReference>
<keyword evidence="1" id="KW-0808">Transferase</keyword>
<dbReference type="Proteomes" id="UP000239649">
    <property type="component" value="Unassembled WGS sequence"/>
</dbReference>